<comment type="caution">
    <text evidence="18">The sequence shown here is derived from an EMBL/GenBank/DDBJ whole genome shotgun (WGS) entry which is preliminary data.</text>
</comment>
<evidence type="ECO:0000256" key="8">
    <source>
        <dbReference type="ARBA" id="ARBA00022723"/>
    </source>
</evidence>
<dbReference type="SUPFAM" id="SSF51569">
    <property type="entry name" value="Aldolase"/>
    <property type="match status" value="1"/>
</dbReference>
<keyword evidence="15" id="KW-0150">Chloroplast</keyword>
<feature type="binding site" evidence="14">
    <location>
        <position position="192"/>
    </location>
    <ligand>
        <name>phosphoenolpyruvate</name>
        <dbReference type="ChEBI" id="CHEBI:58702"/>
    </ligand>
</feature>
<dbReference type="SMART" id="SM00558">
    <property type="entry name" value="JmjC"/>
    <property type="match status" value="1"/>
</dbReference>
<keyword evidence="11 15" id="KW-0057">Aromatic amino acid biosynthesis</keyword>
<evidence type="ECO:0000256" key="3">
    <source>
        <dbReference type="ARBA" id="ARBA00004688"/>
    </source>
</evidence>
<keyword evidence="6 15" id="KW-0028">Amino-acid biosynthesis</keyword>
<comment type="catalytic activity">
    <reaction evidence="13 15">
        <text>D-erythrose 4-phosphate + phosphoenolpyruvate + H2O = 7-phospho-2-dehydro-3-deoxy-D-arabino-heptonate + phosphate</text>
        <dbReference type="Rhea" id="RHEA:14717"/>
        <dbReference type="ChEBI" id="CHEBI:15377"/>
        <dbReference type="ChEBI" id="CHEBI:16897"/>
        <dbReference type="ChEBI" id="CHEBI:43474"/>
        <dbReference type="ChEBI" id="CHEBI:58394"/>
        <dbReference type="ChEBI" id="CHEBI:58702"/>
        <dbReference type="EC" id="2.5.1.54"/>
    </reaction>
</comment>
<dbReference type="UniPathway" id="UPA00053">
    <property type="reaction ID" value="UER00084"/>
</dbReference>
<dbReference type="EC" id="2.5.1.54" evidence="15"/>
<feature type="binding site" evidence="14">
    <location>
        <position position="379"/>
    </location>
    <ligand>
        <name>phosphoenolpyruvate</name>
        <dbReference type="ChEBI" id="CHEBI:58702"/>
    </ligand>
</feature>
<feature type="domain" description="JmjC" evidence="17">
    <location>
        <begin position="690"/>
        <end position="853"/>
    </location>
</feature>
<comment type="pathway">
    <text evidence="3 15">Metabolic intermediate biosynthesis; chorismate biosynthesis; chorismate from D-erythrose 4-phosphate and phosphoenolpyruvate: step 1/7.</text>
</comment>
<comment type="cofactor">
    <cofactor evidence="1">
        <name>Fe(2+)</name>
        <dbReference type="ChEBI" id="CHEBI:29033"/>
    </cofactor>
</comment>
<keyword evidence="15" id="KW-0809">Transit peptide</keyword>
<comment type="similarity">
    <text evidence="5 15">Belongs to the class-II DAHP synthase family.</text>
</comment>
<keyword evidence="10" id="KW-0408">Iron</keyword>
<keyword evidence="12" id="KW-0539">Nucleus</keyword>
<protein>
    <recommendedName>
        <fullName evidence="15">Phospho-2-dehydro-3-deoxyheptonate aldolase</fullName>
        <ecNumber evidence="15">2.5.1.54</ecNumber>
    </recommendedName>
</protein>
<comment type="subcellular location">
    <subcellularLocation>
        <location evidence="2">Nucleus</location>
    </subcellularLocation>
    <subcellularLocation>
        <location evidence="15">Plastid</location>
        <location evidence="15">Chloroplast</location>
    </subcellularLocation>
</comment>
<proteinExistence type="inferred from homology"/>
<evidence type="ECO:0000256" key="7">
    <source>
        <dbReference type="ARBA" id="ARBA00022679"/>
    </source>
</evidence>
<dbReference type="SUPFAM" id="SSF56112">
    <property type="entry name" value="Protein kinase-like (PK-like)"/>
    <property type="match status" value="1"/>
</dbReference>
<dbReference type="GO" id="GO:0016491">
    <property type="term" value="F:oxidoreductase activity"/>
    <property type="evidence" value="ECO:0007669"/>
    <property type="project" value="UniProtKB-KW"/>
</dbReference>
<dbReference type="InterPro" id="IPR003347">
    <property type="entry name" value="JmjC_dom"/>
</dbReference>
<evidence type="ECO:0000256" key="6">
    <source>
        <dbReference type="ARBA" id="ARBA00022605"/>
    </source>
</evidence>
<evidence type="ECO:0000256" key="5">
    <source>
        <dbReference type="ARBA" id="ARBA00008911"/>
    </source>
</evidence>
<evidence type="ECO:0000256" key="4">
    <source>
        <dbReference type="ARBA" id="ARBA00006801"/>
    </source>
</evidence>
<dbReference type="Proteomes" id="UP000467840">
    <property type="component" value="Unassembled WGS sequence"/>
</dbReference>
<name>A0A6A6K2B8_HEVBR</name>
<evidence type="ECO:0000256" key="9">
    <source>
        <dbReference type="ARBA" id="ARBA00023002"/>
    </source>
</evidence>
<keyword evidence="19" id="KW-1185">Reference proteome</keyword>
<evidence type="ECO:0000313" key="18">
    <source>
        <dbReference type="EMBL" id="KAF2282777.1"/>
    </source>
</evidence>
<dbReference type="SUPFAM" id="SSF51197">
    <property type="entry name" value="Clavaminate synthase-like"/>
    <property type="match status" value="1"/>
</dbReference>
<feature type="binding site" evidence="14">
    <location>
        <position position="453"/>
    </location>
    <ligand>
        <name>Mn(2+)</name>
        <dbReference type="ChEBI" id="CHEBI:29035"/>
    </ligand>
</feature>
<dbReference type="Gene3D" id="2.60.120.650">
    <property type="entry name" value="Cupin"/>
    <property type="match status" value="1"/>
</dbReference>
<dbReference type="GO" id="GO:0003849">
    <property type="term" value="F:3-deoxy-7-phosphoheptulonate synthase activity"/>
    <property type="evidence" value="ECO:0007669"/>
    <property type="project" value="UniProtKB-EC"/>
</dbReference>
<dbReference type="GO" id="GO:0008652">
    <property type="term" value="P:amino acid biosynthetic process"/>
    <property type="evidence" value="ECO:0007669"/>
    <property type="project" value="UniProtKB-KW"/>
</dbReference>
<dbReference type="InterPro" id="IPR011009">
    <property type="entry name" value="Kinase-like_dom_sf"/>
</dbReference>
<dbReference type="PANTHER" id="PTHR21337:SF0">
    <property type="entry name" value="PHOSPHO-2-DEHYDRO-3-DEOXYHEPTONATE ALDOLASE"/>
    <property type="match status" value="1"/>
</dbReference>
<evidence type="ECO:0000256" key="13">
    <source>
        <dbReference type="ARBA" id="ARBA00047508"/>
    </source>
</evidence>
<evidence type="ECO:0000256" key="12">
    <source>
        <dbReference type="ARBA" id="ARBA00023242"/>
    </source>
</evidence>
<feature type="binding site" evidence="14">
    <location>
        <position position="411"/>
    </location>
    <ligand>
        <name>Mn(2+)</name>
        <dbReference type="ChEBI" id="CHEBI:29035"/>
    </ligand>
</feature>
<organism evidence="18 19">
    <name type="scientific">Hevea brasiliensis</name>
    <name type="common">Para rubber tree</name>
    <name type="synonym">Siphonia brasiliensis</name>
    <dbReference type="NCBI Taxonomy" id="3981"/>
    <lineage>
        <taxon>Eukaryota</taxon>
        <taxon>Viridiplantae</taxon>
        <taxon>Streptophyta</taxon>
        <taxon>Embryophyta</taxon>
        <taxon>Tracheophyta</taxon>
        <taxon>Spermatophyta</taxon>
        <taxon>Magnoliopsida</taxon>
        <taxon>eudicotyledons</taxon>
        <taxon>Gunneridae</taxon>
        <taxon>Pentapetalae</taxon>
        <taxon>rosids</taxon>
        <taxon>fabids</taxon>
        <taxon>Malpighiales</taxon>
        <taxon>Euphorbiaceae</taxon>
        <taxon>Crotonoideae</taxon>
        <taxon>Micrandreae</taxon>
        <taxon>Hevea</taxon>
    </lineage>
</organism>
<keyword evidence="7 15" id="KW-0808">Transferase</keyword>
<feature type="binding site" evidence="14">
    <location>
        <position position="153"/>
    </location>
    <ligand>
        <name>Mn(2+)</name>
        <dbReference type="ChEBI" id="CHEBI:29035"/>
    </ligand>
</feature>
<dbReference type="GO" id="GO:0046872">
    <property type="term" value="F:metal ion binding"/>
    <property type="evidence" value="ECO:0007669"/>
    <property type="project" value="UniProtKB-KW"/>
</dbReference>
<evidence type="ECO:0000256" key="10">
    <source>
        <dbReference type="ARBA" id="ARBA00023004"/>
    </source>
</evidence>
<evidence type="ECO:0000256" key="16">
    <source>
        <dbReference type="SAM" id="MobiDB-lite"/>
    </source>
</evidence>
<evidence type="ECO:0000256" key="14">
    <source>
        <dbReference type="PIRSR" id="PIRSR602480-1"/>
    </source>
</evidence>
<dbReference type="PROSITE" id="PS51184">
    <property type="entry name" value="JMJC"/>
    <property type="match status" value="1"/>
</dbReference>
<dbReference type="Gene3D" id="3.20.20.70">
    <property type="entry name" value="Aldolase class I"/>
    <property type="match status" value="2"/>
</dbReference>
<dbReference type="InterPro" id="IPR013785">
    <property type="entry name" value="Aldolase_TIM"/>
</dbReference>
<keyword evidence="14" id="KW-0464">Manganese</keyword>
<sequence length="1400" mass="159252">MSLTSTSLIPTKALITSNKPHQPSFVANKAPSRSVLQISAVYSSEPSKNPIVSDKSGKQQTTKTSTSAAATSAPAAAAAPTTNVVPGKWSVDSWKSKKALQLPEYPNKEELESVLRTLDAFPPIVFAGEARSLEERLSEAAMGNAFLLQGGDCAESFKEFNANNIRDTFRILLQMGAVLMFGGQMPVVKVGRMAGQFAKPRSEPFEEKNGVKLPSYRGDNVNGDTFDEKSRVPDPQRMIRAYCQSAATLNLLRAFATGGYAAMQRVNQWNLDFTEHSEQGDRYRELAHRVDEALGFMSAAGLTVDHPIMTTTEFWTSHECLLLPYEQSLARLDSTSGLYYDCSAHFLWVSDKMDPNELVKLIEILNPQNKPGRITIITRMGAENMRVKLPHLIRAVRRAGQIVTWVSDPMHGNTIKAPCGLKTRPFDSIRAEVRAFFDVHEQEGSHPGGVHLEMTGQNVTECIGGSRTVTFDDLSSRYHTHCDPRLNASQSLELAFIIAERLRKRRINSQPKIASTSLVMYILCNEEPLWMSLCLNKVNGPLEYEGSWKKTTLHLENVPDEYKERCGKQLHFDGFNSLFLYRRFYRCNITLREFSFDVGNVERKKGLSSEEFFSQYDGTKPVLLSGLADDWPARNTWTIDQLSMKYGDKAFKISQRSSRKVSMKFKDYVSYMNFQHDEDPLYIFDEKFGETAPGLLKDYCVPHLFLEDFFEVLDREQRPPFRWLIIGPERSGASWHVDPALTSAWNTLLYGRKRWALYPPGRVPMGVTVHVNEEDGDINIDTPSSLQWWLDFYPLLADEDKPIECTQLPGETIFVPSGWWHCVLNLETTIAVTQNFANSKNFEYVCLDMAPGYRHKGICRAGFLAVDEDILRDVEKNAVNHEDDLSYPDLTRKEKRVRIQKLREDPEQETTTHGDSKIYELWRRVFSYDIKFLGIFLDKEKDHYSSLWSPGNSIGQREMREWLSKLWIGKTGIRELIWKGACLALNADKWFNCLAEICAFHNLPLPTDDEKLPVGTGSNPVYLLADQAVKIFVEGGLEASMYGLGTELEFYSMLHKVNSPLKTHVPEILASGVLYLENGTYKIVPWDGKGVPNVIGKCNFIPVNCKEDDFPFGLWAKKQYECIKAGMSINEQTNSAGCTQIWPFIITKRCKGKIFAELRERLSSEDTLNLACFLGEQLRNLHLLPYPSINKSTFSDIKQKMELPFANGSTEDTPYKSDIPAEWEIFIRTLSRKKRNIKSRLTNWGDPIPETLIQKVHEYIPDDFRKLVDSYQNENDVCKIYACLMDSDSNGYKDVRDDKSWSPSYILDFSDLSVGDRIYDLIPVYLDVFRGDSSLLKKFLESYKLPLLTSEYESVRAVTSLDDFHIMPCATVSCTKRMSWGLFSVYGRNSEWQIRGRRLS</sequence>
<comment type="cofactor">
    <cofactor evidence="14">
        <name>Mn(2+)</name>
        <dbReference type="ChEBI" id="CHEBI:29035"/>
    </cofactor>
    <cofactor evidence="14">
        <name>Co(2+)</name>
        <dbReference type="ChEBI" id="CHEBI:48828"/>
    </cofactor>
    <cofactor evidence="14">
        <name>Cd(2+)</name>
        <dbReference type="ChEBI" id="CHEBI:48775"/>
    </cofactor>
    <text evidence="14">Binds 1 divalent cation per subunit. The enzyme is active with manganese, cobalt or cadmium ions.</text>
</comment>
<keyword evidence="14" id="KW-0170">Cobalt</keyword>
<comment type="similarity">
    <text evidence="4">Belongs to the JARID1 histone demethylase family.</text>
</comment>
<dbReference type="FunFam" id="2.60.120.650:FF:000045">
    <property type="entry name" value="F-box protein At1g78280"/>
    <property type="match status" value="1"/>
</dbReference>
<keyword evidence="8" id="KW-0479">Metal-binding</keyword>
<evidence type="ECO:0000256" key="1">
    <source>
        <dbReference type="ARBA" id="ARBA00001954"/>
    </source>
</evidence>
<dbReference type="GO" id="GO:0009423">
    <property type="term" value="P:chorismate biosynthetic process"/>
    <property type="evidence" value="ECO:0007669"/>
    <property type="project" value="UniProtKB-UniPathway"/>
</dbReference>
<feature type="region of interest" description="Disordered" evidence="16">
    <location>
        <begin position="45"/>
        <end position="77"/>
    </location>
</feature>
<dbReference type="GO" id="GO:0005634">
    <property type="term" value="C:nucleus"/>
    <property type="evidence" value="ECO:0007669"/>
    <property type="project" value="UniProtKB-SubCell"/>
</dbReference>
<reference evidence="18 19" key="1">
    <citation type="journal article" date="2020" name="Mol. Plant">
        <title>The Chromosome-Based Rubber Tree Genome Provides New Insights into Spurge Genome Evolution and Rubber Biosynthesis.</title>
        <authorList>
            <person name="Liu J."/>
            <person name="Shi C."/>
            <person name="Shi C.C."/>
            <person name="Li W."/>
            <person name="Zhang Q.J."/>
            <person name="Zhang Y."/>
            <person name="Li K."/>
            <person name="Lu H.F."/>
            <person name="Shi C."/>
            <person name="Zhu S.T."/>
            <person name="Xiao Z.Y."/>
            <person name="Nan H."/>
            <person name="Yue Y."/>
            <person name="Zhu X.G."/>
            <person name="Wu Y."/>
            <person name="Hong X.N."/>
            <person name="Fan G.Y."/>
            <person name="Tong Y."/>
            <person name="Zhang D."/>
            <person name="Mao C.L."/>
            <person name="Liu Y.L."/>
            <person name="Hao S.J."/>
            <person name="Liu W.Q."/>
            <person name="Lv M.Q."/>
            <person name="Zhang H.B."/>
            <person name="Liu Y."/>
            <person name="Hu-Tang G.R."/>
            <person name="Wang J.P."/>
            <person name="Wang J.H."/>
            <person name="Sun Y.H."/>
            <person name="Ni S.B."/>
            <person name="Chen W.B."/>
            <person name="Zhang X.C."/>
            <person name="Jiao Y.N."/>
            <person name="Eichler E.E."/>
            <person name="Li G.H."/>
            <person name="Liu X."/>
            <person name="Gao L.Z."/>
        </authorList>
    </citation>
    <scope>NUCLEOTIDE SEQUENCE [LARGE SCALE GENOMIC DNA]</scope>
    <source>
        <strain evidence="19">cv. GT1</strain>
        <tissue evidence="18">Leaf</tissue>
    </source>
</reference>
<evidence type="ECO:0000259" key="17">
    <source>
        <dbReference type="PROSITE" id="PS51184"/>
    </source>
</evidence>
<dbReference type="InterPro" id="IPR041667">
    <property type="entry name" value="Cupin_8"/>
</dbReference>
<dbReference type="GO" id="GO:0009073">
    <property type="term" value="P:aromatic amino acid family biosynthetic process"/>
    <property type="evidence" value="ECO:0007669"/>
    <property type="project" value="UniProtKB-KW"/>
</dbReference>
<gene>
    <name evidence="18" type="ORF">GH714_043085</name>
</gene>
<dbReference type="InterPro" id="IPR002480">
    <property type="entry name" value="DAHP_synth_2"/>
</dbReference>
<evidence type="ECO:0000256" key="2">
    <source>
        <dbReference type="ARBA" id="ARBA00004123"/>
    </source>
</evidence>
<dbReference type="GO" id="GO:0009507">
    <property type="term" value="C:chloroplast"/>
    <property type="evidence" value="ECO:0007669"/>
    <property type="project" value="UniProtKB-SubCell"/>
</dbReference>
<feature type="region of interest" description="Disordered" evidence="16">
    <location>
        <begin position="204"/>
        <end position="231"/>
    </location>
</feature>
<dbReference type="Pfam" id="PF01474">
    <property type="entry name" value="DAHP_synth_2"/>
    <property type="match status" value="1"/>
</dbReference>
<evidence type="ECO:0000313" key="19">
    <source>
        <dbReference type="Proteomes" id="UP000467840"/>
    </source>
</evidence>
<keyword evidence="15" id="KW-0934">Plastid</keyword>
<evidence type="ECO:0000256" key="11">
    <source>
        <dbReference type="ARBA" id="ARBA00023141"/>
    </source>
</evidence>
<dbReference type="PANTHER" id="PTHR21337">
    <property type="entry name" value="PHOSPHO-2-DEHYDRO-3-DEOXYHEPTONATE ALDOLASE 1, 2"/>
    <property type="match status" value="1"/>
</dbReference>
<dbReference type="Pfam" id="PF13621">
    <property type="entry name" value="Cupin_8"/>
    <property type="match status" value="1"/>
</dbReference>
<keyword evidence="9" id="KW-0560">Oxidoreductase</keyword>
<dbReference type="EMBL" id="JAAGAX010000065">
    <property type="protein sequence ID" value="KAF2282777.1"/>
    <property type="molecule type" value="Genomic_DNA"/>
</dbReference>
<feature type="compositionally biased region" description="Low complexity" evidence="16">
    <location>
        <begin position="61"/>
        <end position="77"/>
    </location>
</feature>
<evidence type="ECO:0000256" key="15">
    <source>
        <dbReference type="RuleBase" id="RU363071"/>
    </source>
</evidence>
<accession>A0A6A6K2B8</accession>
<feature type="binding site" evidence="14">
    <location>
        <position position="483"/>
    </location>
    <ligand>
        <name>Mn(2+)</name>
        <dbReference type="ChEBI" id="CHEBI:29035"/>
    </ligand>
</feature>
<keyword evidence="14" id="KW-0104">Cadmium</keyword>